<dbReference type="EMBL" id="AZLZ01001116">
    <property type="protein sequence ID" value="ETJ25601.1"/>
    <property type="molecule type" value="Genomic_DNA"/>
</dbReference>
<name>W1WN16_ECOLX</name>
<reference evidence="3 5" key="1">
    <citation type="submission" date="2013-12" db="EMBL/GenBank/DDBJ databases">
        <title>A Varibaculum cambriense genome reconstructed from a premature infant gut community with otherwise low bacterial novelty that shifts toward anaerobic metabolism during the third week of life.</title>
        <authorList>
            <person name="Brown C.T."/>
            <person name="Sharon I."/>
            <person name="Thomas B.C."/>
            <person name="Castelle C.J."/>
            <person name="Morowitz M.J."/>
            <person name="Banfield J.F."/>
        </authorList>
    </citation>
    <scope>NUCLEOTIDE SEQUENCE [LARGE SCALE GENOMIC DNA]</scope>
    <source>
        <strain evidence="5">DORA_A_5_14_21</strain>
    </source>
</reference>
<proteinExistence type="inferred from homology"/>
<organism evidence="3 5">
    <name type="scientific">Escherichia coli DORA_A_5_14_21</name>
    <dbReference type="NCBI Taxonomy" id="1403943"/>
    <lineage>
        <taxon>Bacteria</taxon>
        <taxon>Pseudomonadati</taxon>
        <taxon>Pseudomonadota</taxon>
        <taxon>Gammaproteobacteria</taxon>
        <taxon>Enterobacterales</taxon>
        <taxon>Enterobacteriaceae</taxon>
        <taxon>Escherichia</taxon>
    </lineage>
</organism>
<evidence type="ECO:0008006" key="6">
    <source>
        <dbReference type="Google" id="ProtNLM"/>
    </source>
</evidence>
<dbReference type="GO" id="GO:0006355">
    <property type="term" value="P:regulation of DNA-templated transcription"/>
    <property type="evidence" value="ECO:0007669"/>
    <property type="project" value="InterPro"/>
</dbReference>
<dbReference type="PANTHER" id="PTHR35401">
    <property type="entry name" value="COPG FAMILY HELIX-TURN-HELIX PROTEIN-RELATED-RELATED"/>
    <property type="match status" value="1"/>
</dbReference>
<dbReference type="Proteomes" id="UP000018853">
    <property type="component" value="Unassembled WGS sequence"/>
</dbReference>
<dbReference type="InterPro" id="IPR014795">
    <property type="entry name" value="TacA_1-like"/>
</dbReference>
<evidence type="ECO:0000313" key="4">
    <source>
        <dbReference type="EMBL" id="ETJ25601.1"/>
    </source>
</evidence>
<dbReference type="SUPFAM" id="SSF47598">
    <property type="entry name" value="Ribbon-helix-helix"/>
    <property type="match status" value="1"/>
</dbReference>
<dbReference type="EMBL" id="AZLZ01001885">
    <property type="protein sequence ID" value="ETJ19607.1"/>
    <property type="molecule type" value="Genomic_DNA"/>
</dbReference>
<dbReference type="InterPro" id="IPR010985">
    <property type="entry name" value="Ribbon_hlx_hlx"/>
</dbReference>
<keyword evidence="1" id="KW-1277">Toxin-antitoxin system</keyword>
<gene>
    <name evidence="4" type="ORF">Q609_ECAC01116G0001</name>
    <name evidence="3" type="ORF">Q609_ECAC01885G0003</name>
</gene>
<evidence type="ECO:0000256" key="2">
    <source>
        <dbReference type="ARBA" id="ARBA00049988"/>
    </source>
</evidence>
<evidence type="ECO:0000313" key="5">
    <source>
        <dbReference type="Proteomes" id="UP000018853"/>
    </source>
</evidence>
<comment type="similarity">
    <text evidence="2">Belongs to the TacA antitoxin family.</text>
</comment>
<accession>W1WN16</accession>
<dbReference type="PANTHER" id="PTHR35401:SF2">
    <property type="entry name" value="ABC-TYPE TRANSPORT SYSTEM"/>
    <property type="match status" value="1"/>
</dbReference>
<evidence type="ECO:0000256" key="1">
    <source>
        <dbReference type="ARBA" id="ARBA00022649"/>
    </source>
</evidence>
<dbReference type="Pfam" id="PF08681">
    <property type="entry name" value="TacA1"/>
    <property type="match status" value="1"/>
</dbReference>
<protein>
    <recommendedName>
        <fullName evidence="6">DUF1778 domain-containing protein</fullName>
    </recommendedName>
</protein>
<dbReference type="PATRIC" id="fig|1403943.3.peg.1197"/>
<dbReference type="Gene3D" id="1.20.5.780">
    <property type="entry name" value="Single helix bin"/>
    <property type="match status" value="1"/>
</dbReference>
<evidence type="ECO:0000313" key="3">
    <source>
        <dbReference type="EMBL" id="ETJ19607.1"/>
    </source>
</evidence>
<comment type="caution">
    <text evidence="3">The sequence shown here is derived from an EMBL/GenBank/DDBJ whole genome shotgun (WGS) entry which is preliminary data.</text>
</comment>
<dbReference type="AlphaFoldDB" id="W1WN16"/>
<sequence length="94" mass="10383">MSVVENQHIALSLTDDDKCLFEAAAEISQQSLSQFMLSSAHLQALEIIEQHQRIILNETSWARVMDALGKSPSPGEKLQRAAKQLEVFSGITSD</sequence>